<dbReference type="Gene3D" id="1.25.40.280">
    <property type="entry name" value="alix/aip1 like domains"/>
    <property type="match status" value="1"/>
</dbReference>
<dbReference type="OrthoDB" id="3980807at2759"/>
<evidence type="ECO:0000313" key="1">
    <source>
        <dbReference type="EMBL" id="ODV71658.1"/>
    </source>
</evidence>
<gene>
    <name evidence="1" type="ORF">CYBJADRAFT_164219</name>
</gene>
<dbReference type="GeneID" id="30988234"/>
<dbReference type="AlphaFoldDB" id="A0A1E4RWM3"/>
<reference evidence="1 2" key="1">
    <citation type="journal article" date="2016" name="Proc. Natl. Acad. Sci. U.S.A.">
        <title>Comparative genomics of biotechnologically important yeasts.</title>
        <authorList>
            <person name="Riley R."/>
            <person name="Haridas S."/>
            <person name="Wolfe K.H."/>
            <person name="Lopes M.R."/>
            <person name="Hittinger C.T."/>
            <person name="Goeker M."/>
            <person name="Salamov A.A."/>
            <person name="Wisecaver J.H."/>
            <person name="Long T.M."/>
            <person name="Calvey C.H."/>
            <person name="Aerts A.L."/>
            <person name="Barry K.W."/>
            <person name="Choi C."/>
            <person name="Clum A."/>
            <person name="Coughlan A.Y."/>
            <person name="Deshpande S."/>
            <person name="Douglass A.P."/>
            <person name="Hanson S.J."/>
            <person name="Klenk H.-P."/>
            <person name="LaButti K.M."/>
            <person name="Lapidus A."/>
            <person name="Lindquist E.A."/>
            <person name="Lipzen A.M."/>
            <person name="Meier-Kolthoff J.P."/>
            <person name="Ohm R.A."/>
            <person name="Otillar R.P."/>
            <person name="Pangilinan J.L."/>
            <person name="Peng Y."/>
            <person name="Rokas A."/>
            <person name="Rosa C.A."/>
            <person name="Scheuner C."/>
            <person name="Sibirny A.A."/>
            <person name="Slot J.C."/>
            <person name="Stielow J.B."/>
            <person name="Sun H."/>
            <person name="Kurtzman C.P."/>
            <person name="Blackwell M."/>
            <person name="Grigoriev I.V."/>
            <person name="Jeffries T.W."/>
        </authorList>
    </citation>
    <scope>NUCLEOTIDE SEQUENCE [LARGE SCALE GENOMIC DNA]</scope>
    <source>
        <strain evidence="2">ATCC 18201 / CBS 1600 / BCRC 20928 / JCM 3617 / NBRC 0987 / NRRL Y-1542</strain>
    </source>
</reference>
<dbReference type="Pfam" id="PF17306">
    <property type="entry name" value="DUF5355"/>
    <property type="match status" value="1"/>
</dbReference>
<organism evidence="1 2">
    <name type="scientific">Cyberlindnera jadinii (strain ATCC 18201 / CBS 1600 / BCRC 20928 / JCM 3617 / NBRC 0987 / NRRL Y-1542)</name>
    <name type="common">Torula yeast</name>
    <name type="synonym">Candida utilis</name>
    <dbReference type="NCBI Taxonomy" id="983966"/>
    <lineage>
        <taxon>Eukaryota</taxon>
        <taxon>Fungi</taxon>
        <taxon>Dikarya</taxon>
        <taxon>Ascomycota</taxon>
        <taxon>Saccharomycotina</taxon>
        <taxon>Saccharomycetes</taxon>
        <taxon>Phaffomycetales</taxon>
        <taxon>Phaffomycetaceae</taxon>
        <taxon>Cyberlindnera</taxon>
    </lineage>
</organism>
<accession>A0A1E4RWM3</accession>
<dbReference type="InterPro" id="IPR038499">
    <property type="entry name" value="BRO1_sf"/>
</dbReference>
<dbReference type="EMBL" id="KV453939">
    <property type="protein sequence ID" value="ODV71658.1"/>
    <property type="molecule type" value="Genomic_DNA"/>
</dbReference>
<dbReference type="Proteomes" id="UP000094389">
    <property type="component" value="Unassembled WGS sequence"/>
</dbReference>
<dbReference type="RefSeq" id="XP_020068697.1">
    <property type="nucleotide sequence ID" value="XM_020213838.1"/>
</dbReference>
<proteinExistence type="predicted"/>
<keyword evidence="2" id="KW-1185">Reference proteome</keyword>
<dbReference type="InterPro" id="IPR035278">
    <property type="entry name" value="DUF5355"/>
</dbReference>
<name>A0A1E4RWM3_CYBJN</name>
<protein>
    <submittedName>
        <fullName evidence="1">Uncharacterized protein</fullName>
    </submittedName>
</protein>
<evidence type="ECO:0000313" key="2">
    <source>
        <dbReference type="Proteomes" id="UP000094389"/>
    </source>
</evidence>
<sequence length="325" mass="37463">MTVYISSLTDYLDLLMAMQQDLDCGSTIWDCSYVLSGVCPWDKCNHKGEWLMRDELHMVLVQLSLAYNARAVEVVEWQHSVKLYKKSLSYLQFAMKHSYTGSVEECSDSMKRFYFGVTMSGLQLGVICTKLKELQSNDYELDSRFNVATLSRVCIWIKDELNRPYNLVHKSWNDYLLPIKRFVQGLTYTLLSCDSYNQSKMGESLGWLSLGLLAIQSSGEPGDDQRNKIKSKLHTLKRKVKKNVKLDQDLLHGLPRTLQPYLQLLFEMCQVLEVKYSKLNDQFTFDTIVKRETLMNQLPLGRSIPMDIPDPFTKDSASISTSGYY</sequence>